<comment type="caution">
    <text evidence="3">The sequence shown here is derived from an EMBL/GenBank/DDBJ whole genome shotgun (WGS) entry which is preliminary data.</text>
</comment>
<gene>
    <name evidence="3" type="ORF">DSW25_10690</name>
</gene>
<keyword evidence="2" id="KW-1133">Transmembrane helix</keyword>
<proteinExistence type="predicted"/>
<protein>
    <submittedName>
        <fullName evidence="3">DNA repair protein</fullName>
    </submittedName>
</protein>
<dbReference type="AlphaFoldDB" id="A0A073IIR9"/>
<feature type="transmembrane region" description="Helical" evidence="2">
    <location>
        <begin position="61"/>
        <end position="82"/>
    </location>
</feature>
<accession>A0A073IIR9</accession>
<evidence type="ECO:0000256" key="1">
    <source>
        <dbReference type="SAM" id="MobiDB-lite"/>
    </source>
</evidence>
<evidence type="ECO:0000256" key="2">
    <source>
        <dbReference type="SAM" id="Phobius"/>
    </source>
</evidence>
<dbReference type="eggNOG" id="ENOG502ZAIY">
    <property type="taxonomic scope" value="Bacteria"/>
</dbReference>
<name>A0A073IIR9_9RHOB</name>
<dbReference type="STRING" id="1300350.Z948_3025"/>
<reference evidence="3 4" key="1">
    <citation type="submission" date="2014-01" db="EMBL/GenBank/DDBJ databases">
        <title>Sulfitobacter donghicola JCM 14565 Genome Sequencing.</title>
        <authorList>
            <person name="Lai Q."/>
            <person name="Hong Z."/>
        </authorList>
    </citation>
    <scope>NUCLEOTIDE SEQUENCE [LARGE SCALE GENOMIC DNA]</scope>
    <source>
        <strain evidence="3 4">JCM 14565</strain>
    </source>
</reference>
<dbReference type="OrthoDB" id="7863443at2"/>
<sequence length="268" mass="29978">MQQIKAIGFFIQYMMQRLAVFFFAASAAALTTATIMAALGNWAWIDVPFSYAGEPVENAGMYLQIAATVLAAGICFFLPANARIMQLENSHRRFSVSMDDVARAYGAVHAADRGRNFQLSSEFDSVRERLAYLRDHPDLSTLEPALLEAAAQMSHISRELAEVYSDDKIERARNFLKQRQEEINLFNDRLDQAKAISTEMKHWLHEVELEESVAAAQLARLSEEMSEILPQLGRETILSAPTLDEDEDAPLDSTAVDNSVYELPKAAE</sequence>
<evidence type="ECO:0000313" key="3">
    <source>
        <dbReference type="EMBL" id="KEJ89465.1"/>
    </source>
</evidence>
<keyword evidence="4" id="KW-1185">Reference proteome</keyword>
<keyword evidence="2" id="KW-0472">Membrane</keyword>
<evidence type="ECO:0000313" key="4">
    <source>
        <dbReference type="Proteomes" id="UP000027734"/>
    </source>
</evidence>
<keyword evidence="2" id="KW-0812">Transmembrane</keyword>
<dbReference type="Proteomes" id="UP000027734">
    <property type="component" value="Unassembled WGS sequence"/>
</dbReference>
<feature type="region of interest" description="Disordered" evidence="1">
    <location>
        <begin position="240"/>
        <end position="268"/>
    </location>
</feature>
<dbReference type="EMBL" id="JAMC01000003">
    <property type="protein sequence ID" value="KEJ89465.1"/>
    <property type="molecule type" value="Genomic_DNA"/>
</dbReference>
<organism evidence="3 4">
    <name type="scientific">Sulfitobacter donghicola DSW-25 = KCTC 12864 = JCM 14565</name>
    <dbReference type="NCBI Taxonomy" id="1300350"/>
    <lineage>
        <taxon>Bacteria</taxon>
        <taxon>Pseudomonadati</taxon>
        <taxon>Pseudomonadota</taxon>
        <taxon>Alphaproteobacteria</taxon>
        <taxon>Rhodobacterales</taxon>
        <taxon>Roseobacteraceae</taxon>
        <taxon>Sulfitobacter</taxon>
    </lineage>
</organism>